<gene>
    <name evidence="2" type="ORF">BT96DRAFT_947996</name>
</gene>
<evidence type="ECO:0000313" key="3">
    <source>
        <dbReference type="Proteomes" id="UP000799118"/>
    </source>
</evidence>
<protein>
    <submittedName>
        <fullName evidence="2">Uncharacterized protein</fullName>
    </submittedName>
</protein>
<organism evidence="2 3">
    <name type="scientific">Gymnopus androsaceus JB14</name>
    <dbReference type="NCBI Taxonomy" id="1447944"/>
    <lineage>
        <taxon>Eukaryota</taxon>
        <taxon>Fungi</taxon>
        <taxon>Dikarya</taxon>
        <taxon>Basidiomycota</taxon>
        <taxon>Agaricomycotina</taxon>
        <taxon>Agaricomycetes</taxon>
        <taxon>Agaricomycetidae</taxon>
        <taxon>Agaricales</taxon>
        <taxon>Marasmiineae</taxon>
        <taxon>Omphalotaceae</taxon>
        <taxon>Gymnopus</taxon>
    </lineage>
</organism>
<feature type="region of interest" description="Disordered" evidence="1">
    <location>
        <begin position="97"/>
        <end position="133"/>
    </location>
</feature>
<dbReference type="Proteomes" id="UP000799118">
    <property type="component" value="Unassembled WGS sequence"/>
</dbReference>
<keyword evidence="3" id="KW-1185">Reference proteome</keyword>
<proteinExistence type="predicted"/>
<dbReference type="Pfam" id="PF14441">
    <property type="entry name" value="OTT_1508_deam"/>
    <property type="match status" value="1"/>
</dbReference>
<name>A0A6A4GRY7_9AGAR</name>
<dbReference type="OrthoDB" id="2889888at2759"/>
<feature type="compositionally biased region" description="Basic and acidic residues" evidence="1">
    <location>
        <begin position="97"/>
        <end position="109"/>
    </location>
</feature>
<dbReference type="AlphaFoldDB" id="A0A6A4GRY7"/>
<dbReference type="EMBL" id="ML769772">
    <property type="protein sequence ID" value="KAE9387914.1"/>
    <property type="molecule type" value="Genomic_DNA"/>
</dbReference>
<sequence>MADSQQLPAPLTNSLRSDILLLSSYLNRKQSSPSEHHPKNTNLPLFVDISTLLAIGNSDSLGSANVNAVVGQTTTSTHGPALELLVCVENARQDETLAGKGKGTTERGKNAGKRGQKGGNSGRKSGPTESVQITGEEHVGSLLDIELNKENGRKLLNDWRTERGRNKAVAWQNDFTFNEHLQDLFDVIVALDNMVPSNISCFQDFIHHCAFRKLGCQVLEFCTHWGELPFKILSKFLHGLEPKTIPVSAQKQFQTLIKVSYKLEPEPEMLSTSKTTSTSEHESVRMYCVNSDNASTWLLALEMYWSALQREALDNEGKKPRARTTSPGATWIPIIMPAIMLLDALMPVLEHLLSAPGAAHALAKAELEQYFSCTQKPGGDMSLKLVQENTAVSENDDQDSGLVYDITTLTSLEQSVQCVLQSMRTILAWYNSCKHIFKTAVHFQCKDVKLRLSRFNYHDDALKPAEFDVCQVLPLFQDFSASELYEENAMAVICNTLEAKIHAEAALMHWIAAVKDKESTKDWPIGVSKKSCQLCWLLCQAYNTRRHFKFILPANSCQHQLSSRRVNASGIGAKSKLPIVICWTHESKRQDNSSPSPMADPQQSLAPLTDSLRSDVLLLSSYLDGKQSFPSEAHSKDATLLLYLRLLTLLAVSNKSNLRAGNENAVIGETTPNAVQFLVCAENAKQHKDKARAVRQHIRGNPPQSGKDKAWTVLQRV</sequence>
<reference evidence="2" key="1">
    <citation type="journal article" date="2019" name="Environ. Microbiol.">
        <title>Fungal ecological strategies reflected in gene transcription - a case study of two litter decomposers.</title>
        <authorList>
            <person name="Barbi F."/>
            <person name="Kohler A."/>
            <person name="Barry K."/>
            <person name="Baskaran P."/>
            <person name="Daum C."/>
            <person name="Fauchery L."/>
            <person name="Ihrmark K."/>
            <person name="Kuo A."/>
            <person name="LaButti K."/>
            <person name="Lipzen A."/>
            <person name="Morin E."/>
            <person name="Grigoriev I.V."/>
            <person name="Henrissat B."/>
            <person name="Lindahl B."/>
            <person name="Martin F."/>
        </authorList>
    </citation>
    <scope>NUCLEOTIDE SEQUENCE</scope>
    <source>
        <strain evidence="2">JB14</strain>
    </source>
</reference>
<evidence type="ECO:0000313" key="2">
    <source>
        <dbReference type="EMBL" id="KAE9387914.1"/>
    </source>
</evidence>
<accession>A0A6A4GRY7</accession>
<dbReference type="InterPro" id="IPR027796">
    <property type="entry name" value="OTT_1508_deam-like"/>
</dbReference>
<evidence type="ECO:0000256" key="1">
    <source>
        <dbReference type="SAM" id="MobiDB-lite"/>
    </source>
</evidence>